<evidence type="ECO:0000313" key="1">
    <source>
        <dbReference type="EMBL" id="CAI0387797.1"/>
    </source>
</evidence>
<dbReference type="AlphaFoldDB" id="A0AAV0HRC6"/>
<organism evidence="1 2">
    <name type="scientific">Linum tenue</name>
    <dbReference type="NCBI Taxonomy" id="586396"/>
    <lineage>
        <taxon>Eukaryota</taxon>
        <taxon>Viridiplantae</taxon>
        <taxon>Streptophyta</taxon>
        <taxon>Embryophyta</taxon>
        <taxon>Tracheophyta</taxon>
        <taxon>Spermatophyta</taxon>
        <taxon>Magnoliopsida</taxon>
        <taxon>eudicotyledons</taxon>
        <taxon>Gunneridae</taxon>
        <taxon>Pentapetalae</taxon>
        <taxon>rosids</taxon>
        <taxon>fabids</taxon>
        <taxon>Malpighiales</taxon>
        <taxon>Linaceae</taxon>
        <taxon>Linum</taxon>
    </lineage>
</organism>
<keyword evidence="2" id="KW-1185">Reference proteome</keyword>
<name>A0AAV0HRC6_9ROSI</name>
<sequence length="54" mass="6118">MFDGDTVAVPVCWLKHKLKQFSIEHFSVAPGGGTTVSQRMVEMSRARNKLFLEH</sequence>
<gene>
    <name evidence="1" type="ORF">LITE_LOCUS5613</name>
</gene>
<protein>
    <submittedName>
        <fullName evidence="1">Uncharacterized protein</fullName>
    </submittedName>
</protein>
<comment type="caution">
    <text evidence="1">The sequence shown here is derived from an EMBL/GenBank/DDBJ whole genome shotgun (WGS) entry which is preliminary data.</text>
</comment>
<accession>A0AAV0HRC6</accession>
<reference evidence="1" key="1">
    <citation type="submission" date="2022-08" db="EMBL/GenBank/DDBJ databases">
        <authorList>
            <person name="Gutierrez-Valencia J."/>
        </authorList>
    </citation>
    <scope>NUCLEOTIDE SEQUENCE</scope>
</reference>
<dbReference type="Proteomes" id="UP001154282">
    <property type="component" value="Unassembled WGS sequence"/>
</dbReference>
<evidence type="ECO:0000313" key="2">
    <source>
        <dbReference type="Proteomes" id="UP001154282"/>
    </source>
</evidence>
<proteinExistence type="predicted"/>
<dbReference type="EMBL" id="CAMGYJ010000002">
    <property type="protein sequence ID" value="CAI0387797.1"/>
    <property type="molecule type" value="Genomic_DNA"/>
</dbReference>